<name>A0A1G2M1M3_9BACT</name>
<proteinExistence type="predicted"/>
<accession>A0A1G2M1M3</accession>
<reference evidence="1 2" key="1">
    <citation type="journal article" date="2016" name="Nat. Commun.">
        <title>Thousands of microbial genomes shed light on interconnected biogeochemical processes in an aquifer system.</title>
        <authorList>
            <person name="Anantharaman K."/>
            <person name="Brown C.T."/>
            <person name="Hug L.A."/>
            <person name="Sharon I."/>
            <person name="Castelle C.J."/>
            <person name="Probst A.J."/>
            <person name="Thomas B.C."/>
            <person name="Singh A."/>
            <person name="Wilkins M.J."/>
            <person name="Karaoz U."/>
            <person name="Brodie E.L."/>
            <person name="Williams K.H."/>
            <person name="Hubbard S.S."/>
            <person name="Banfield J.F."/>
        </authorList>
    </citation>
    <scope>NUCLEOTIDE SEQUENCE [LARGE SCALE GENOMIC DNA]</scope>
</reference>
<dbReference type="EMBL" id="MHRF01000013">
    <property type="protein sequence ID" value="OHA17785.1"/>
    <property type="molecule type" value="Genomic_DNA"/>
</dbReference>
<dbReference type="Proteomes" id="UP000178873">
    <property type="component" value="Unassembled WGS sequence"/>
</dbReference>
<evidence type="ECO:0000313" key="1">
    <source>
        <dbReference type="EMBL" id="OHA17785.1"/>
    </source>
</evidence>
<sequence>MFVSGGFVYSYRKPAATVSSTSPITATREALTQSVGLLKDLFSIFGESKIMFSATSTASQETED</sequence>
<organism evidence="1 2">
    <name type="scientific">Candidatus Taylorbacteria bacterium RIFCSPHIGHO2_01_FULL_46_22b</name>
    <dbReference type="NCBI Taxonomy" id="1802301"/>
    <lineage>
        <taxon>Bacteria</taxon>
        <taxon>Candidatus Tayloriibacteriota</taxon>
    </lineage>
</organism>
<gene>
    <name evidence="1" type="ORF">A2664_04235</name>
</gene>
<comment type="caution">
    <text evidence="1">The sequence shown here is derived from an EMBL/GenBank/DDBJ whole genome shotgun (WGS) entry which is preliminary data.</text>
</comment>
<dbReference type="AlphaFoldDB" id="A0A1G2M1M3"/>
<protein>
    <submittedName>
        <fullName evidence="1">Uncharacterized protein</fullName>
    </submittedName>
</protein>
<evidence type="ECO:0000313" key="2">
    <source>
        <dbReference type="Proteomes" id="UP000178873"/>
    </source>
</evidence>